<protein>
    <submittedName>
        <fullName evidence="8">Type II toxin-antitoxin system HicA family toxin</fullName>
    </submittedName>
</protein>
<evidence type="ECO:0000313" key="9">
    <source>
        <dbReference type="Proteomes" id="UP001596253"/>
    </source>
</evidence>
<dbReference type="InterPro" id="IPR012933">
    <property type="entry name" value="HicA_mRNA_interferase"/>
</dbReference>
<evidence type="ECO:0000256" key="1">
    <source>
        <dbReference type="ARBA" id="ARBA00006620"/>
    </source>
</evidence>
<keyword evidence="2" id="KW-1277">Toxin-antitoxin system</keyword>
<evidence type="ECO:0000313" key="8">
    <source>
        <dbReference type="EMBL" id="MFC6165656.1"/>
    </source>
</evidence>
<keyword evidence="9" id="KW-1185">Reference proteome</keyword>
<gene>
    <name evidence="8" type="ORF">ACFP3T_13385</name>
</gene>
<comment type="caution">
    <text evidence="8">The sequence shown here is derived from an EMBL/GenBank/DDBJ whole genome shotgun (WGS) entry which is preliminary data.</text>
</comment>
<keyword evidence="5" id="KW-0378">Hydrolase</keyword>
<accession>A0ABW1R6W8</accession>
<organism evidence="8 9">
    <name type="scientific">Lactiplantibacillus dongliensis</name>
    <dbReference type="NCBI Taxonomy" id="2559919"/>
    <lineage>
        <taxon>Bacteria</taxon>
        <taxon>Bacillati</taxon>
        <taxon>Bacillota</taxon>
        <taxon>Bacilli</taxon>
        <taxon>Lactobacillales</taxon>
        <taxon>Lactobacillaceae</taxon>
        <taxon>Lactiplantibacillus</taxon>
    </lineage>
</organism>
<keyword evidence="4" id="KW-0255">Endonuclease</keyword>
<evidence type="ECO:0000256" key="5">
    <source>
        <dbReference type="ARBA" id="ARBA00022801"/>
    </source>
</evidence>
<evidence type="ECO:0000256" key="7">
    <source>
        <dbReference type="ARBA" id="ARBA00023016"/>
    </source>
</evidence>
<keyword evidence="3" id="KW-0540">Nuclease</keyword>
<dbReference type="InterPro" id="IPR038570">
    <property type="entry name" value="HicA_sf"/>
</dbReference>
<evidence type="ECO:0000256" key="6">
    <source>
        <dbReference type="ARBA" id="ARBA00022884"/>
    </source>
</evidence>
<keyword evidence="7" id="KW-0346">Stress response</keyword>
<name>A0ABW1R6W8_9LACO</name>
<dbReference type="SUPFAM" id="SSF54786">
    <property type="entry name" value="YcfA/nrd intein domain"/>
    <property type="match status" value="1"/>
</dbReference>
<evidence type="ECO:0000256" key="2">
    <source>
        <dbReference type="ARBA" id="ARBA00022649"/>
    </source>
</evidence>
<dbReference type="Gene3D" id="3.30.920.30">
    <property type="entry name" value="Hypothetical protein"/>
    <property type="match status" value="1"/>
</dbReference>
<proteinExistence type="inferred from homology"/>
<reference evidence="9" key="1">
    <citation type="journal article" date="2019" name="Int. J. Syst. Evol. Microbiol.">
        <title>The Global Catalogue of Microorganisms (GCM) 10K type strain sequencing project: providing services to taxonomists for standard genome sequencing and annotation.</title>
        <authorList>
            <consortium name="The Broad Institute Genomics Platform"/>
            <consortium name="The Broad Institute Genome Sequencing Center for Infectious Disease"/>
            <person name="Wu L."/>
            <person name="Ma J."/>
        </authorList>
    </citation>
    <scope>NUCLEOTIDE SEQUENCE [LARGE SCALE GENOMIC DNA]</scope>
    <source>
        <strain evidence="9">CCM 8932</strain>
    </source>
</reference>
<dbReference type="Proteomes" id="UP001596253">
    <property type="component" value="Unassembled WGS sequence"/>
</dbReference>
<keyword evidence="6" id="KW-0694">RNA-binding</keyword>
<dbReference type="EMBL" id="JBHSSD010000056">
    <property type="protein sequence ID" value="MFC6165656.1"/>
    <property type="molecule type" value="Genomic_DNA"/>
</dbReference>
<sequence length="65" mass="7578">MTMKPRKLERLVLKAGFEYVPELGRGGHRFYRHPDGRTTEIPFHSKELKKGTEMKILKQISLPAK</sequence>
<dbReference type="RefSeq" id="WP_137641056.1">
    <property type="nucleotide sequence ID" value="NZ_BJDK01000038.1"/>
</dbReference>
<comment type="similarity">
    <text evidence="1">Belongs to the HicA mRNA interferase family.</text>
</comment>
<evidence type="ECO:0000256" key="4">
    <source>
        <dbReference type="ARBA" id="ARBA00022759"/>
    </source>
</evidence>
<dbReference type="Pfam" id="PF07927">
    <property type="entry name" value="HicA_toxin"/>
    <property type="match status" value="1"/>
</dbReference>
<evidence type="ECO:0000256" key="3">
    <source>
        <dbReference type="ARBA" id="ARBA00022722"/>
    </source>
</evidence>